<evidence type="ECO:0000313" key="1">
    <source>
        <dbReference type="EMBL" id="PYI29463.1"/>
    </source>
</evidence>
<organism evidence="1 2">
    <name type="scientific">Aspergillus indologenus CBS 114.80</name>
    <dbReference type="NCBI Taxonomy" id="1450541"/>
    <lineage>
        <taxon>Eukaryota</taxon>
        <taxon>Fungi</taxon>
        <taxon>Dikarya</taxon>
        <taxon>Ascomycota</taxon>
        <taxon>Pezizomycotina</taxon>
        <taxon>Eurotiomycetes</taxon>
        <taxon>Eurotiomycetidae</taxon>
        <taxon>Eurotiales</taxon>
        <taxon>Aspergillaceae</taxon>
        <taxon>Aspergillus</taxon>
        <taxon>Aspergillus subgen. Circumdati</taxon>
    </lineage>
</organism>
<proteinExistence type="predicted"/>
<reference evidence="1 2" key="1">
    <citation type="submission" date="2018-02" db="EMBL/GenBank/DDBJ databases">
        <title>The genomes of Aspergillus section Nigri reveals drivers in fungal speciation.</title>
        <authorList>
            <consortium name="DOE Joint Genome Institute"/>
            <person name="Vesth T.C."/>
            <person name="Nybo J."/>
            <person name="Theobald S."/>
            <person name="Brandl J."/>
            <person name="Frisvad J.C."/>
            <person name="Nielsen K.F."/>
            <person name="Lyhne E.K."/>
            <person name="Kogle M.E."/>
            <person name="Kuo A."/>
            <person name="Riley R."/>
            <person name="Clum A."/>
            <person name="Nolan M."/>
            <person name="Lipzen A."/>
            <person name="Salamov A."/>
            <person name="Henrissat B."/>
            <person name="Wiebenga A."/>
            <person name="De vries R.P."/>
            <person name="Grigoriev I.V."/>
            <person name="Mortensen U.H."/>
            <person name="Andersen M.R."/>
            <person name="Baker S.E."/>
        </authorList>
    </citation>
    <scope>NUCLEOTIDE SEQUENCE [LARGE SCALE GENOMIC DNA]</scope>
    <source>
        <strain evidence="1 2">CBS 114.80</strain>
    </source>
</reference>
<gene>
    <name evidence="1" type="ORF">BP00DRAFT_427488</name>
</gene>
<name>A0A2V5I5X0_9EURO</name>
<dbReference type="Proteomes" id="UP000248817">
    <property type="component" value="Unassembled WGS sequence"/>
</dbReference>
<keyword evidence="2" id="KW-1185">Reference proteome</keyword>
<dbReference type="AlphaFoldDB" id="A0A2V5I5X0"/>
<evidence type="ECO:0000313" key="2">
    <source>
        <dbReference type="Proteomes" id="UP000248817"/>
    </source>
</evidence>
<dbReference type="EMBL" id="KZ825531">
    <property type="protein sequence ID" value="PYI29463.1"/>
    <property type="molecule type" value="Genomic_DNA"/>
</dbReference>
<accession>A0A2V5I5X0</accession>
<protein>
    <submittedName>
        <fullName evidence="1">Uncharacterized protein</fullName>
    </submittedName>
</protein>
<sequence>MRITWQQQQQQQQQQQSWRRIWAYWRFYHAIDSPGTQSPTPPFLEQASIGACANRPVNRPFSVGNCSSLPFPRIGSKVH</sequence>